<dbReference type="AlphaFoldDB" id="A0A2R6ARK1"/>
<accession>A0A2R6ARK1</accession>
<sequence>MQSFNLYNFTIHKYDNSATQIRIIDGKVLVELEAANTIPMFYSRFQVIQTFDQAITKTCGYDLYKKFRALRTK</sequence>
<evidence type="ECO:0000313" key="2">
    <source>
        <dbReference type="Proteomes" id="UP000240322"/>
    </source>
</evidence>
<dbReference type="Proteomes" id="UP000240322">
    <property type="component" value="Unassembled WGS sequence"/>
</dbReference>
<name>A0A2R6ARK1_9ARCH</name>
<reference evidence="1 2" key="1">
    <citation type="submission" date="2017-04" db="EMBL/GenBank/DDBJ databases">
        <title>Novel microbial lineages endemic to geothermal iron-oxide mats fill important gaps in the evolutionary history of Archaea.</title>
        <authorList>
            <person name="Jay Z.J."/>
            <person name="Beam J.P."/>
            <person name="Dlakic M."/>
            <person name="Rusch D.B."/>
            <person name="Kozubal M.A."/>
            <person name="Inskeep W.P."/>
        </authorList>
    </citation>
    <scope>NUCLEOTIDE SEQUENCE [LARGE SCALE GENOMIC DNA]</scope>
    <source>
        <strain evidence="1">OSP_D</strain>
    </source>
</reference>
<organism evidence="1 2">
    <name type="scientific">Candidatus Marsarchaeota G2 archaeon OSP_D</name>
    <dbReference type="NCBI Taxonomy" id="1978157"/>
    <lineage>
        <taxon>Archaea</taxon>
        <taxon>Candidatus Marsarchaeota</taxon>
        <taxon>Candidatus Marsarchaeota group 2</taxon>
    </lineage>
</organism>
<gene>
    <name evidence="1" type="ORF">B9Q03_08830</name>
</gene>
<protein>
    <submittedName>
        <fullName evidence="1">Uncharacterized protein</fullName>
    </submittedName>
</protein>
<dbReference type="EMBL" id="NEXE01000106">
    <property type="protein sequence ID" value="PSN89017.1"/>
    <property type="molecule type" value="Genomic_DNA"/>
</dbReference>
<comment type="caution">
    <text evidence="1">The sequence shown here is derived from an EMBL/GenBank/DDBJ whole genome shotgun (WGS) entry which is preliminary data.</text>
</comment>
<evidence type="ECO:0000313" key="1">
    <source>
        <dbReference type="EMBL" id="PSN89017.1"/>
    </source>
</evidence>
<proteinExistence type="predicted"/>